<comment type="caution">
    <text evidence="2">The sequence shown here is derived from an EMBL/GenBank/DDBJ whole genome shotgun (WGS) entry which is preliminary data.</text>
</comment>
<dbReference type="EMBL" id="LAZR01004154">
    <property type="protein sequence ID" value="KKN11266.1"/>
    <property type="molecule type" value="Genomic_DNA"/>
</dbReference>
<sequence>MKKRIDPIDCMLIGVMVICGVVGGAALVGCVSDVVALTADSPTWGENEIIYNDRTAADHNAEVLSRLLSAGEHVTVMGGTVWIGGPGIIVGRNQWSVSFDLRGNGSHYYGRYHSRPGHGPTVFRPANDTMKAMLTIGGPDSDGHRAGRQWRVSGIAFYQSENYKRYTTNAHAIAACQADSFLVEDCSFRNFNVGVRLSPMAGSRMVSGTIRDSQFQRNRIGVLADGNGDDDTAHPTHCCLKIDTCNSVHDLTGYHWRDWWNGGTIANSTVHVSRNACVLIERSTVTMTGNYLEAGGERGKSTLKIRDHSRVSSTGLIAMYLDIDEGSTFVGNPPNRVDHAPGYALPAVYGDTESPSDPRESPGGYTAFPGAILVSDGVVWRCVEGGWGSGHRGTVWEPVGVMP</sequence>
<keyword evidence="1" id="KW-0472">Membrane</keyword>
<keyword evidence="1" id="KW-0812">Transmembrane</keyword>
<organism evidence="2">
    <name type="scientific">marine sediment metagenome</name>
    <dbReference type="NCBI Taxonomy" id="412755"/>
    <lineage>
        <taxon>unclassified sequences</taxon>
        <taxon>metagenomes</taxon>
        <taxon>ecological metagenomes</taxon>
    </lineage>
</organism>
<dbReference type="AlphaFoldDB" id="A0A0F9QDJ5"/>
<accession>A0A0F9QDJ5</accession>
<gene>
    <name evidence="2" type="ORF">LCGC14_1028230</name>
</gene>
<evidence type="ECO:0000256" key="1">
    <source>
        <dbReference type="SAM" id="Phobius"/>
    </source>
</evidence>
<dbReference type="InterPro" id="IPR011050">
    <property type="entry name" value="Pectin_lyase_fold/virulence"/>
</dbReference>
<evidence type="ECO:0008006" key="3">
    <source>
        <dbReference type="Google" id="ProtNLM"/>
    </source>
</evidence>
<feature type="transmembrane region" description="Helical" evidence="1">
    <location>
        <begin position="12"/>
        <end position="37"/>
    </location>
</feature>
<proteinExistence type="predicted"/>
<name>A0A0F9QDJ5_9ZZZZ</name>
<dbReference type="PROSITE" id="PS51257">
    <property type="entry name" value="PROKAR_LIPOPROTEIN"/>
    <property type="match status" value="1"/>
</dbReference>
<reference evidence="2" key="1">
    <citation type="journal article" date="2015" name="Nature">
        <title>Complex archaea that bridge the gap between prokaryotes and eukaryotes.</title>
        <authorList>
            <person name="Spang A."/>
            <person name="Saw J.H."/>
            <person name="Jorgensen S.L."/>
            <person name="Zaremba-Niedzwiedzka K."/>
            <person name="Martijn J."/>
            <person name="Lind A.E."/>
            <person name="van Eijk R."/>
            <person name="Schleper C."/>
            <person name="Guy L."/>
            <person name="Ettema T.J."/>
        </authorList>
    </citation>
    <scope>NUCLEOTIDE SEQUENCE</scope>
</reference>
<evidence type="ECO:0000313" key="2">
    <source>
        <dbReference type="EMBL" id="KKN11266.1"/>
    </source>
</evidence>
<keyword evidence="1" id="KW-1133">Transmembrane helix</keyword>
<protein>
    <recommendedName>
        <fullName evidence="3">Right handed beta helix domain-containing protein</fullName>
    </recommendedName>
</protein>
<dbReference type="SUPFAM" id="SSF51126">
    <property type="entry name" value="Pectin lyase-like"/>
    <property type="match status" value="1"/>
</dbReference>